<evidence type="ECO:0000313" key="3">
    <source>
        <dbReference type="Proteomes" id="UP000070452"/>
    </source>
</evidence>
<comment type="caution">
    <text evidence="2">The sequence shown here is derived from an EMBL/GenBank/DDBJ whole genome shotgun (WGS) entry which is preliminary data.</text>
</comment>
<gene>
    <name evidence="2" type="ORF">AWT83_00290</name>
</gene>
<proteinExistence type="predicted"/>
<evidence type="ECO:0000256" key="1">
    <source>
        <dbReference type="SAM" id="Phobius"/>
    </source>
</evidence>
<dbReference type="RefSeq" id="WP_002319852.1">
    <property type="nucleotide sequence ID" value="NZ_CP072894.1"/>
</dbReference>
<accession>A0A132P402</accession>
<organism evidence="2 3">
    <name type="scientific">Enterococcus faecium</name>
    <name type="common">Streptococcus faecium</name>
    <dbReference type="NCBI Taxonomy" id="1352"/>
    <lineage>
        <taxon>Bacteria</taxon>
        <taxon>Bacillati</taxon>
        <taxon>Bacillota</taxon>
        <taxon>Bacilli</taxon>
        <taxon>Lactobacillales</taxon>
        <taxon>Enterococcaceae</taxon>
        <taxon>Enterococcus</taxon>
    </lineage>
</organism>
<feature type="transmembrane region" description="Helical" evidence="1">
    <location>
        <begin position="44"/>
        <end position="67"/>
    </location>
</feature>
<sequence length="73" mass="8636">MNKKLSVKKWLQLEKASIIGIITLIGLILGELLNRILVKYIDSFYLSFLLGTMSIYICWFLYSLIYFKKNNRK</sequence>
<dbReference type="EMBL" id="LRHK01000001">
    <property type="protein sequence ID" value="KWX17027.1"/>
    <property type="molecule type" value="Genomic_DNA"/>
</dbReference>
<reference evidence="2 3" key="1">
    <citation type="submission" date="2016-01" db="EMBL/GenBank/DDBJ databases">
        <title>Molecular Mechanisms for transfer of large genomic segments between Enterococcus faecium strains.</title>
        <authorList>
            <person name="Garcia-Solache M.A."/>
            <person name="Lebreton F."/>
            <person name="Mclaughlin R.E."/>
            <person name="Whiteaker J.D."/>
            <person name="Gilmore M.S."/>
            <person name="Rice L.B."/>
        </authorList>
    </citation>
    <scope>NUCLEOTIDE SEQUENCE [LARGE SCALE GENOMIC DNA]</scope>
    <source>
        <strain evidence="2 3">D344RRF x C68</strain>
    </source>
</reference>
<protein>
    <submittedName>
        <fullName evidence="2">Uncharacterized protein</fullName>
    </submittedName>
</protein>
<dbReference type="Proteomes" id="UP000070452">
    <property type="component" value="Unassembled WGS sequence"/>
</dbReference>
<keyword evidence="1" id="KW-1133">Transmembrane helix</keyword>
<keyword evidence="1" id="KW-0472">Membrane</keyword>
<feature type="transmembrane region" description="Helical" evidence="1">
    <location>
        <begin position="16"/>
        <end position="38"/>
    </location>
</feature>
<name>A0A132P402_ENTFC</name>
<dbReference type="AlphaFoldDB" id="A0A132P402"/>
<evidence type="ECO:0000313" key="2">
    <source>
        <dbReference type="EMBL" id="KWX17027.1"/>
    </source>
</evidence>
<keyword evidence="1" id="KW-0812">Transmembrane</keyword>